<comment type="caution">
    <text evidence="1">The sequence shown here is derived from an EMBL/GenBank/DDBJ whole genome shotgun (WGS) entry which is preliminary data.</text>
</comment>
<dbReference type="GO" id="GO:0003690">
    <property type="term" value="F:double-stranded DNA binding"/>
    <property type="evidence" value="ECO:0007669"/>
    <property type="project" value="InterPro"/>
</dbReference>
<dbReference type="HOGENOM" id="CLU_130912_0_0_4"/>
<dbReference type="Proteomes" id="UP000003009">
    <property type="component" value="Unassembled WGS sequence"/>
</dbReference>
<dbReference type="SUPFAM" id="SSF161266">
    <property type="entry name" value="Gam-like"/>
    <property type="match status" value="1"/>
</dbReference>
<dbReference type="AlphaFoldDB" id="C4GJU0"/>
<name>C4GJU0_9NEIS</name>
<protein>
    <submittedName>
        <fullName evidence="1">Bacteriophage Mu Gam like protein</fullName>
    </submittedName>
</protein>
<dbReference type="InterPro" id="IPR009951">
    <property type="entry name" value="Host-nuc_inhib_Gam"/>
</dbReference>
<organism evidence="1 2">
    <name type="scientific">Kingella oralis ATCC 51147</name>
    <dbReference type="NCBI Taxonomy" id="629741"/>
    <lineage>
        <taxon>Bacteria</taxon>
        <taxon>Pseudomonadati</taxon>
        <taxon>Pseudomonadota</taxon>
        <taxon>Betaproteobacteria</taxon>
        <taxon>Neisseriales</taxon>
        <taxon>Neisseriaceae</taxon>
        <taxon>Kingella</taxon>
    </lineage>
</organism>
<dbReference type="RefSeq" id="WP_003797437.1">
    <property type="nucleotide sequence ID" value="NZ_GG665872.1"/>
</dbReference>
<gene>
    <name evidence="1" type="ORF">GCWU000324_02313</name>
</gene>
<dbReference type="EMBL" id="ACJW02000003">
    <property type="protein sequence ID" value="EEP68062.1"/>
    <property type="molecule type" value="Genomic_DNA"/>
</dbReference>
<sequence>MAKPAKTRIKTTAQIAAQSKDDVIAFIREMGDVSREVKRLEATMNDGIAALQQQYADQSAPHNQRLDELQNAVQLWCEANRDALTDNGRVKFADLVTGIVKWRNNPPSVRITGVDAVIALLNADPELVRFIRTKEEINKDAVLNERVLFDQGQVPGLKIVEGKEFFVIEPHDQELSGV</sequence>
<evidence type="ECO:0000313" key="2">
    <source>
        <dbReference type="Proteomes" id="UP000003009"/>
    </source>
</evidence>
<dbReference type="OrthoDB" id="8141487at2"/>
<dbReference type="STRING" id="629741.GCWU000324_02313"/>
<proteinExistence type="predicted"/>
<dbReference type="Pfam" id="PF07352">
    <property type="entry name" value="Phage_Mu_Gam"/>
    <property type="match status" value="1"/>
</dbReference>
<dbReference type="GeneID" id="84905782"/>
<dbReference type="GO" id="GO:0042262">
    <property type="term" value="P:DNA protection"/>
    <property type="evidence" value="ECO:0007669"/>
    <property type="project" value="InterPro"/>
</dbReference>
<accession>C4GJU0</accession>
<evidence type="ECO:0000313" key="1">
    <source>
        <dbReference type="EMBL" id="EEP68062.1"/>
    </source>
</evidence>
<dbReference type="Gene3D" id="1.20.5.170">
    <property type="match status" value="1"/>
</dbReference>
<reference evidence="1" key="1">
    <citation type="submission" date="2009-04" db="EMBL/GenBank/DDBJ databases">
        <authorList>
            <person name="Weinstock G."/>
            <person name="Sodergren E."/>
            <person name="Clifton S."/>
            <person name="Fulton L."/>
            <person name="Fulton B."/>
            <person name="Courtney L."/>
            <person name="Fronick C."/>
            <person name="Harrison M."/>
            <person name="Strong C."/>
            <person name="Farmer C."/>
            <person name="Delahaunty K."/>
            <person name="Markovic C."/>
            <person name="Hall O."/>
            <person name="Minx P."/>
            <person name="Tomlinson C."/>
            <person name="Mitreva M."/>
            <person name="Nelson J."/>
            <person name="Hou S."/>
            <person name="Wollam A."/>
            <person name="Pepin K.H."/>
            <person name="Johnson M."/>
            <person name="Bhonagiri V."/>
            <person name="Nash W.E."/>
            <person name="Warren W."/>
            <person name="Chinwalla A."/>
            <person name="Mardis E.R."/>
            <person name="Wilson R.K."/>
        </authorList>
    </citation>
    <scope>NUCLEOTIDE SEQUENCE [LARGE SCALE GENOMIC DNA]</scope>
    <source>
        <strain evidence="1">ATCC 51147</strain>
    </source>
</reference>
<keyword evidence="2" id="KW-1185">Reference proteome</keyword>